<dbReference type="InterPro" id="IPR005184">
    <property type="entry name" value="DUF306_Meta_HslJ"/>
</dbReference>
<gene>
    <name evidence="3" type="ORF">MED92_10929</name>
</gene>
<dbReference type="InterPro" id="IPR038670">
    <property type="entry name" value="HslJ-like_sf"/>
</dbReference>
<evidence type="ECO:0000313" key="3">
    <source>
        <dbReference type="EMBL" id="EAR61235.1"/>
    </source>
</evidence>
<dbReference type="RefSeq" id="WP_007019963.1">
    <property type="nucleotide sequence ID" value="NZ_CH724125.1"/>
</dbReference>
<dbReference type="EMBL" id="AAOW01000009">
    <property type="protein sequence ID" value="EAR61235.1"/>
    <property type="molecule type" value="Genomic_DNA"/>
</dbReference>
<dbReference type="OrthoDB" id="5348860at2"/>
<protein>
    <recommendedName>
        <fullName evidence="2">DUF306 domain-containing protein</fullName>
    </recommendedName>
</protein>
<evidence type="ECO:0000313" key="4">
    <source>
        <dbReference type="Proteomes" id="UP000002171"/>
    </source>
</evidence>
<keyword evidence="4" id="KW-1185">Reference proteome</keyword>
<name>A0A7U8C6Y7_NEPCE</name>
<accession>A0A7U8C6Y7</accession>
<dbReference type="Gene3D" id="2.40.128.270">
    <property type="match status" value="1"/>
</dbReference>
<sequence length="245" mass="27006">MTIKKIVALPLVMALIGLSGCQPSSVNKHPNSPKDLVINHASLSHLSSDAIVSVTLDYKGEQKNQVRQIVVENLPFHYNLKDTSISDLEKIEVEVKIGNQVQLRGSGSGAMINMIQLSEVSSQPLTNTFWKAVDISGRGIPLSGTTTLAVLDNGKLSGYSGCNQYRSNFSFAGSFIDIKEPLLTRKICSSPVMYHENRYLQLLQSAEYFEINAEGRLNLFLAESDKPIIFEPTTQQAVRVSLKSY</sequence>
<dbReference type="InterPro" id="IPR053147">
    <property type="entry name" value="Hsp_HslJ-like"/>
</dbReference>
<feature type="domain" description="DUF306" evidence="2">
    <location>
        <begin position="123"/>
        <end position="224"/>
    </location>
</feature>
<keyword evidence="1" id="KW-0732">Signal</keyword>
<organism evidence="3 4">
    <name type="scientific">Neptuniibacter caesariensis</name>
    <dbReference type="NCBI Taxonomy" id="207954"/>
    <lineage>
        <taxon>Bacteria</taxon>
        <taxon>Pseudomonadati</taxon>
        <taxon>Pseudomonadota</taxon>
        <taxon>Gammaproteobacteria</taxon>
        <taxon>Oceanospirillales</taxon>
        <taxon>Oceanospirillaceae</taxon>
        <taxon>Neptuniibacter</taxon>
    </lineage>
</organism>
<dbReference type="Proteomes" id="UP000002171">
    <property type="component" value="Unassembled WGS sequence"/>
</dbReference>
<evidence type="ECO:0000259" key="2">
    <source>
        <dbReference type="Pfam" id="PF03724"/>
    </source>
</evidence>
<dbReference type="PROSITE" id="PS51257">
    <property type="entry name" value="PROKAR_LIPOPROTEIN"/>
    <property type="match status" value="1"/>
</dbReference>
<dbReference type="PANTHER" id="PTHR35535">
    <property type="entry name" value="HEAT SHOCK PROTEIN HSLJ"/>
    <property type="match status" value="1"/>
</dbReference>
<feature type="signal peptide" evidence="1">
    <location>
        <begin position="1"/>
        <end position="24"/>
    </location>
</feature>
<dbReference type="PANTHER" id="PTHR35535:SF2">
    <property type="entry name" value="DUF306 DOMAIN-CONTAINING PROTEIN"/>
    <property type="match status" value="1"/>
</dbReference>
<evidence type="ECO:0000256" key="1">
    <source>
        <dbReference type="SAM" id="SignalP"/>
    </source>
</evidence>
<reference evidence="3 4" key="1">
    <citation type="submission" date="2006-02" db="EMBL/GenBank/DDBJ databases">
        <authorList>
            <person name="Pinhassi J."/>
            <person name="Pedros-Alio C."/>
            <person name="Ferriera S."/>
            <person name="Johnson J."/>
            <person name="Kravitz S."/>
            <person name="Halpern A."/>
            <person name="Remington K."/>
            <person name="Beeson K."/>
            <person name="Tran B."/>
            <person name="Rogers Y.-H."/>
            <person name="Friedman R."/>
            <person name="Venter J.C."/>
        </authorList>
    </citation>
    <scope>NUCLEOTIDE SEQUENCE [LARGE SCALE GENOMIC DNA]</scope>
    <source>
        <strain evidence="3 4">MED92</strain>
    </source>
</reference>
<feature type="chain" id="PRO_5030557377" description="DUF306 domain-containing protein" evidence="1">
    <location>
        <begin position="25"/>
        <end position="245"/>
    </location>
</feature>
<dbReference type="AlphaFoldDB" id="A0A7U8C6Y7"/>
<proteinExistence type="predicted"/>
<dbReference type="Pfam" id="PF03724">
    <property type="entry name" value="META"/>
    <property type="match status" value="1"/>
</dbReference>
<comment type="caution">
    <text evidence="3">The sequence shown here is derived from an EMBL/GenBank/DDBJ whole genome shotgun (WGS) entry which is preliminary data.</text>
</comment>